<proteinExistence type="predicted"/>
<dbReference type="EMBL" id="CAACVJ010000137">
    <property type="protein sequence ID" value="VEP13843.1"/>
    <property type="molecule type" value="Genomic_DNA"/>
</dbReference>
<dbReference type="PANTHER" id="PTHR36836:SF1">
    <property type="entry name" value="COLANIC ACID BIOSYNTHESIS PROTEIN WCAK"/>
    <property type="match status" value="1"/>
</dbReference>
<dbReference type="RefSeq" id="WP_144872072.1">
    <property type="nucleotide sequence ID" value="NZ_LR213967.1"/>
</dbReference>
<reference evidence="2 3" key="1">
    <citation type="submission" date="2019-01" db="EMBL/GenBank/DDBJ databases">
        <authorList>
            <person name="Brito A."/>
        </authorList>
    </citation>
    <scope>NUCLEOTIDE SEQUENCE [LARGE SCALE GENOMIC DNA]</scope>
    <source>
        <strain evidence="2">1</strain>
    </source>
</reference>
<keyword evidence="2" id="KW-0808">Transferase</keyword>
<feature type="domain" description="Polysaccharide pyruvyl transferase" evidence="1">
    <location>
        <begin position="13"/>
        <end position="327"/>
    </location>
</feature>
<dbReference type="InterPro" id="IPR007345">
    <property type="entry name" value="Polysacch_pyruvyl_Trfase"/>
</dbReference>
<accession>A0A563VQZ1</accession>
<dbReference type="OrthoDB" id="1814359at2"/>
<keyword evidence="3" id="KW-1185">Reference proteome</keyword>
<evidence type="ECO:0000259" key="1">
    <source>
        <dbReference type="Pfam" id="PF04230"/>
    </source>
</evidence>
<dbReference type="PANTHER" id="PTHR36836">
    <property type="entry name" value="COLANIC ACID BIOSYNTHESIS PROTEIN WCAK"/>
    <property type="match status" value="1"/>
</dbReference>
<dbReference type="Pfam" id="PF04230">
    <property type="entry name" value="PS_pyruv_trans"/>
    <property type="match status" value="1"/>
</dbReference>
<sequence length="401" mass="44918">MKAIITGVTGFRNRGVEALVKTTVEQLLRRNPQLNIDILTETPDYDRIRLPQEKVNLVDIKSYYQGWLQKLQAKSSKFNKSLAPEYTLFKEASVVIASGGDLFTSDYGGLRYHLRPLNLALHARVPVVFLGQSIAFKTNEEAQTWLKVAHLSKLITVREGVSYKYLTKDLELPTDLVKHTADSAFLLEPPPSEDIANLLQSYGLTEEFPIVAIAPSQGISRYSGLSEKQHIETWHQVIKMILDEFNAQVLLIPHSQNLRPNNDDRIIATNIYRSFRFEPRIHLAGADHSASEFKGLISACDMLIAERMHAAIAGISSSVCTMVIGYSVKAEGIMTDVLEAESVHNRLLISIKQFLDADLACSKLRTAWKCRDEVSSQLKEALPRVKKDAASNFDLIGQILK</sequence>
<gene>
    <name evidence="2" type="ORF">H1P_2210006</name>
</gene>
<dbReference type="GO" id="GO:0016740">
    <property type="term" value="F:transferase activity"/>
    <property type="evidence" value="ECO:0007669"/>
    <property type="project" value="UniProtKB-KW"/>
</dbReference>
<protein>
    <submittedName>
        <fullName evidence="2">Putative polysaccharide pyruvyl transferase</fullName>
    </submittedName>
</protein>
<evidence type="ECO:0000313" key="2">
    <source>
        <dbReference type="EMBL" id="VEP13843.1"/>
    </source>
</evidence>
<dbReference type="Proteomes" id="UP000320055">
    <property type="component" value="Unassembled WGS sequence"/>
</dbReference>
<evidence type="ECO:0000313" key="3">
    <source>
        <dbReference type="Proteomes" id="UP000320055"/>
    </source>
</evidence>
<name>A0A563VQZ1_9CYAN</name>
<organism evidence="2 3">
    <name type="scientific">Hyella patelloides LEGE 07179</name>
    <dbReference type="NCBI Taxonomy" id="945734"/>
    <lineage>
        <taxon>Bacteria</taxon>
        <taxon>Bacillati</taxon>
        <taxon>Cyanobacteriota</taxon>
        <taxon>Cyanophyceae</taxon>
        <taxon>Pleurocapsales</taxon>
        <taxon>Hyellaceae</taxon>
        <taxon>Hyella</taxon>
    </lineage>
</organism>
<dbReference type="AlphaFoldDB" id="A0A563VQZ1"/>